<evidence type="ECO:0000313" key="4">
    <source>
        <dbReference type="EMBL" id="MCV3273803.1"/>
    </source>
</evidence>
<protein>
    <submittedName>
        <fullName evidence="4">Tetratricopeptide repeat protein</fullName>
    </submittedName>
</protein>
<dbReference type="Pfam" id="PF13432">
    <property type="entry name" value="TPR_16"/>
    <property type="match status" value="2"/>
</dbReference>
<dbReference type="Pfam" id="PF14559">
    <property type="entry name" value="TPR_19"/>
    <property type="match status" value="2"/>
</dbReference>
<dbReference type="SMART" id="SM00028">
    <property type="entry name" value="TPR"/>
    <property type="match status" value="7"/>
</dbReference>
<evidence type="ECO:0000256" key="2">
    <source>
        <dbReference type="ARBA" id="ARBA00022803"/>
    </source>
</evidence>
<dbReference type="Proteomes" id="UP001208690">
    <property type="component" value="Unassembled WGS sequence"/>
</dbReference>
<accession>A0ABT3BKP8</accession>
<dbReference type="Pfam" id="PF07721">
    <property type="entry name" value="TPR_4"/>
    <property type="match status" value="1"/>
</dbReference>
<sequence length="820" mass="90109">MSIKSVFTKTTAMVLFCLFLAACESSEEKAQGHYETGLELIAEGDDQRATLEFRNALQLVPTMLEARRELAKLYLKSDDTFRAFREFLRVAEQDPEDAEVQLVLAQLSFLENRWDIFDRHSGKAVELDPDNPEVQIIALAGQYRNAAMEEDGPAIRSIITTAETMQDTSPDSAILRQILIDGYIRESRLEAALTQIAQALEADPDDRRFYTVQAQVQGRLGDMDALESTLSTMVERFPDDPQLRTQYLQFLVSQGKTDAAEDFLRVQAENAAQDDAADVTTLVQFILQVRGNEAALAELDSQLEQNPDNPILQSLRASLQFDMGERAEAVAQMERIIGTFPQDEMTDAEADALERIKTTLATMLIANGNEVGARRTVEEILARNANAAGALKMQATWMIADDDTDGAITALRTALAEEPEDVQAMTLMASAYQRAGNNELMMDFLSLAAEASNYASQPSLRYATALAQRGNLDQAEETLLQSLRIQPNNMDVLIALGQVYLEQDDAGRTTQVIETLRRLGSAEADRAATALDVSQRVRNNGIDEAVAYLEQLSQQDETLKVPLIRAHLQANEPDKAMAIVAGILEDDPSNASMRYLQASIQMATGQTEEARAGLTGLVEDQPGMAQAWIQLVNLSLQDRQSDAEVLSLIDTALTSTDQNVNLLWIKASVLERGGDPEGAIAIYEALYERDSSSVIIANNLASLLSTVRTDEASLQRAVAIAQRLKDADIPALQDTYGWLLYRTGNIEDSVPYLEKAAQGLPNDGRVQYHLGMAYHGVGRTEEALAQMQKAIDVIGPIGDSELLEEIKAQVQEIQAGPADN</sequence>
<dbReference type="SUPFAM" id="SSF48452">
    <property type="entry name" value="TPR-like"/>
    <property type="match status" value="3"/>
</dbReference>
<keyword evidence="2 3" id="KW-0802">TPR repeat</keyword>
<evidence type="ECO:0000313" key="5">
    <source>
        <dbReference type="Proteomes" id="UP001208690"/>
    </source>
</evidence>
<feature type="repeat" description="TPR" evidence="3">
    <location>
        <begin position="64"/>
        <end position="97"/>
    </location>
</feature>
<dbReference type="RefSeq" id="WP_263846010.1">
    <property type="nucleotide sequence ID" value="NZ_JALIEB010000020.1"/>
</dbReference>
<dbReference type="Gene3D" id="1.25.40.10">
    <property type="entry name" value="Tetratricopeptide repeat domain"/>
    <property type="match status" value="4"/>
</dbReference>
<evidence type="ECO:0000256" key="1">
    <source>
        <dbReference type="ARBA" id="ARBA00022737"/>
    </source>
</evidence>
<proteinExistence type="predicted"/>
<dbReference type="InterPro" id="IPR011990">
    <property type="entry name" value="TPR-like_helical_dom_sf"/>
</dbReference>
<name>A0ABT3BKP8_9RHOB</name>
<feature type="repeat" description="TPR" evidence="3">
    <location>
        <begin position="456"/>
        <end position="489"/>
    </location>
</feature>
<dbReference type="EMBL" id="JALIEB010000020">
    <property type="protein sequence ID" value="MCV3273803.1"/>
    <property type="molecule type" value="Genomic_DNA"/>
</dbReference>
<dbReference type="PANTHER" id="PTHR45586">
    <property type="entry name" value="TPR REPEAT-CONTAINING PROTEIN PA4667"/>
    <property type="match status" value="1"/>
</dbReference>
<dbReference type="InterPro" id="IPR011717">
    <property type="entry name" value="TPR-4"/>
</dbReference>
<evidence type="ECO:0000256" key="3">
    <source>
        <dbReference type="PROSITE-ProRule" id="PRU00339"/>
    </source>
</evidence>
<dbReference type="PROSITE" id="PS50005">
    <property type="entry name" value="TPR"/>
    <property type="match status" value="2"/>
</dbReference>
<keyword evidence="1" id="KW-0677">Repeat</keyword>
<dbReference type="PROSITE" id="PS51257">
    <property type="entry name" value="PROKAR_LIPOPROTEIN"/>
    <property type="match status" value="1"/>
</dbReference>
<gene>
    <name evidence="4" type="ORF">MUB52_20405</name>
</gene>
<comment type="caution">
    <text evidence="4">The sequence shown here is derived from an EMBL/GenBank/DDBJ whole genome shotgun (WGS) entry which is preliminary data.</text>
</comment>
<dbReference type="InterPro" id="IPR019734">
    <property type="entry name" value="TPR_rpt"/>
</dbReference>
<dbReference type="InterPro" id="IPR051012">
    <property type="entry name" value="CellSynth/LPSAsmb/PSIAsmb"/>
</dbReference>
<organism evidence="4 5">
    <name type="scientific">Roseobacter sinensis</name>
    <dbReference type="NCBI Taxonomy" id="2931391"/>
    <lineage>
        <taxon>Bacteria</taxon>
        <taxon>Pseudomonadati</taxon>
        <taxon>Pseudomonadota</taxon>
        <taxon>Alphaproteobacteria</taxon>
        <taxon>Rhodobacterales</taxon>
        <taxon>Roseobacteraceae</taxon>
        <taxon>Roseobacter</taxon>
    </lineage>
</organism>
<keyword evidence="5" id="KW-1185">Reference proteome</keyword>
<dbReference type="PANTHER" id="PTHR45586:SF1">
    <property type="entry name" value="LIPOPOLYSACCHARIDE ASSEMBLY PROTEIN B"/>
    <property type="match status" value="1"/>
</dbReference>
<reference evidence="4 5" key="1">
    <citation type="submission" date="2022-04" db="EMBL/GenBank/DDBJ databases">
        <title>Roseobacter sp. WL0113 is a bacterium isolated from neritic sediment.</title>
        <authorList>
            <person name="Wang L."/>
            <person name="He W."/>
            <person name="Zhang D.-F."/>
        </authorList>
    </citation>
    <scope>NUCLEOTIDE SEQUENCE [LARGE SCALE GENOMIC DNA]</scope>
    <source>
        <strain evidence="4 5">WL0113</strain>
    </source>
</reference>